<evidence type="ECO:0000256" key="4">
    <source>
        <dbReference type="SAM" id="Coils"/>
    </source>
</evidence>
<name>A0A2V0PDS9_9CHLO</name>
<evidence type="ECO:0000256" key="2">
    <source>
        <dbReference type="ARBA" id="ARBA00023186"/>
    </source>
</evidence>
<dbReference type="CDD" id="cd23165">
    <property type="entry name" value="Prefoldin_4"/>
    <property type="match status" value="1"/>
</dbReference>
<dbReference type="STRING" id="307507.A0A2V0PDS9"/>
<evidence type="ECO:0000313" key="6">
    <source>
        <dbReference type="Proteomes" id="UP000247498"/>
    </source>
</evidence>
<dbReference type="PIRSF" id="PIRSF016477">
    <property type="entry name" value="Prefoldin_subunit_4"/>
    <property type="match status" value="1"/>
</dbReference>
<dbReference type="AlphaFoldDB" id="A0A2V0PDS9"/>
<dbReference type="FunCoup" id="A0A2V0PDS9">
    <property type="interactions" value="1900"/>
</dbReference>
<dbReference type="OrthoDB" id="10250441at2759"/>
<organism evidence="5 6">
    <name type="scientific">Raphidocelis subcapitata</name>
    <dbReference type="NCBI Taxonomy" id="307507"/>
    <lineage>
        <taxon>Eukaryota</taxon>
        <taxon>Viridiplantae</taxon>
        <taxon>Chlorophyta</taxon>
        <taxon>core chlorophytes</taxon>
        <taxon>Chlorophyceae</taxon>
        <taxon>CS clade</taxon>
        <taxon>Sphaeropleales</taxon>
        <taxon>Selenastraceae</taxon>
        <taxon>Raphidocelis</taxon>
    </lineage>
</organism>
<evidence type="ECO:0000256" key="3">
    <source>
        <dbReference type="PIRNR" id="PIRNR016477"/>
    </source>
</evidence>
<dbReference type="EMBL" id="BDRX01000105">
    <property type="protein sequence ID" value="GBF97669.1"/>
    <property type="molecule type" value="Genomic_DNA"/>
</dbReference>
<comment type="similarity">
    <text evidence="1 3">Belongs to the prefoldin subunit beta family.</text>
</comment>
<dbReference type="PANTHER" id="PTHR21100">
    <property type="entry name" value="PREFOLDIN SUBUNIT 4"/>
    <property type="match status" value="1"/>
</dbReference>
<dbReference type="GO" id="GO:0006457">
    <property type="term" value="P:protein folding"/>
    <property type="evidence" value="ECO:0007669"/>
    <property type="project" value="UniProtKB-UniRule"/>
</dbReference>
<comment type="subunit">
    <text evidence="3">Heterohexamer of two PFD-alpha type and four PFD-beta type subunits.</text>
</comment>
<accession>A0A2V0PDS9</accession>
<comment type="function">
    <text evidence="3">Binds specifically to cytosolic chaperonin (c-CPN) and transfers target proteins to it. Binds to nascent polypeptide chain and promotes folding in an environment in which there are many competing pathways for nonnative proteins.</text>
</comment>
<gene>
    <name evidence="5" type="ORF">Rsub_09727</name>
</gene>
<comment type="caution">
    <text evidence="5">The sequence shown here is derived from an EMBL/GenBank/DDBJ whole genome shotgun (WGS) entry which is preliminary data.</text>
</comment>
<reference evidence="5 6" key="1">
    <citation type="journal article" date="2018" name="Sci. Rep.">
        <title>Raphidocelis subcapitata (=Pseudokirchneriella subcapitata) provides an insight into genome evolution and environmental adaptations in the Sphaeropleales.</title>
        <authorList>
            <person name="Suzuki S."/>
            <person name="Yamaguchi H."/>
            <person name="Nakajima N."/>
            <person name="Kawachi M."/>
        </authorList>
    </citation>
    <scope>NUCLEOTIDE SEQUENCE [LARGE SCALE GENOMIC DNA]</scope>
    <source>
        <strain evidence="5 6">NIES-35</strain>
    </source>
</reference>
<evidence type="ECO:0000313" key="5">
    <source>
        <dbReference type="EMBL" id="GBF97669.1"/>
    </source>
</evidence>
<dbReference type="PANTHER" id="PTHR21100:SF9">
    <property type="entry name" value="PREFOLDIN SUBUNIT 4"/>
    <property type="match status" value="1"/>
</dbReference>
<protein>
    <recommendedName>
        <fullName evidence="3">Prefoldin subunit 4</fullName>
    </recommendedName>
</protein>
<dbReference type="GO" id="GO:0051082">
    <property type="term" value="F:unfolded protein binding"/>
    <property type="evidence" value="ECO:0007669"/>
    <property type="project" value="InterPro"/>
</dbReference>
<dbReference type="InterPro" id="IPR009053">
    <property type="entry name" value="Prefoldin"/>
</dbReference>
<dbReference type="InterPro" id="IPR016661">
    <property type="entry name" value="PFDN4"/>
</dbReference>
<dbReference type="Pfam" id="PF01920">
    <property type="entry name" value="Prefoldin_2"/>
    <property type="match status" value="1"/>
</dbReference>
<sequence length="130" mass="14438">MSKKTEEVQVTWEDQQNINTFSKLNMRRHDLQSLIAAAKKRLEDLDDAGAELVLADDGDGDDGCVRMLVGAAFLHTPKDDAEAEVERAAEEERARLAKLEEEQSGIEARLAELKVILYGRLGSGNINLEE</sequence>
<dbReference type="InParanoid" id="A0A2V0PDS9"/>
<keyword evidence="2 3" id="KW-0143">Chaperone</keyword>
<keyword evidence="6" id="KW-1185">Reference proteome</keyword>
<evidence type="ECO:0000256" key="1">
    <source>
        <dbReference type="ARBA" id="ARBA00008045"/>
    </source>
</evidence>
<dbReference type="Gene3D" id="1.10.287.370">
    <property type="match status" value="1"/>
</dbReference>
<dbReference type="SUPFAM" id="SSF46579">
    <property type="entry name" value="Prefoldin"/>
    <property type="match status" value="1"/>
</dbReference>
<dbReference type="GO" id="GO:0005737">
    <property type="term" value="C:cytoplasm"/>
    <property type="evidence" value="ECO:0007669"/>
    <property type="project" value="TreeGrafter"/>
</dbReference>
<feature type="coiled-coil region" evidence="4">
    <location>
        <begin position="82"/>
        <end position="116"/>
    </location>
</feature>
<proteinExistence type="inferred from homology"/>
<dbReference type="GO" id="GO:0009409">
    <property type="term" value="P:response to cold"/>
    <property type="evidence" value="ECO:0007669"/>
    <property type="project" value="UniProtKB-ARBA"/>
</dbReference>
<dbReference type="GO" id="GO:0016272">
    <property type="term" value="C:prefoldin complex"/>
    <property type="evidence" value="ECO:0007669"/>
    <property type="project" value="UniProtKB-UniRule"/>
</dbReference>
<keyword evidence="4" id="KW-0175">Coiled coil</keyword>
<dbReference type="Proteomes" id="UP000247498">
    <property type="component" value="Unassembled WGS sequence"/>
</dbReference>
<dbReference type="InterPro" id="IPR002777">
    <property type="entry name" value="PFD_beta-like"/>
</dbReference>